<feature type="domain" description="Aminoglycoside phosphotransferase" evidence="1">
    <location>
        <begin position="60"/>
        <end position="280"/>
    </location>
</feature>
<dbReference type="Proteomes" id="UP000056968">
    <property type="component" value="Chromosome"/>
</dbReference>
<evidence type="ECO:0000259" key="1">
    <source>
        <dbReference type="Pfam" id="PF01636"/>
    </source>
</evidence>
<dbReference type="InterPro" id="IPR002575">
    <property type="entry name" value="Aminoglycoside_PTrfase"/>
</dbReference>
<dbReference type="PANTHER" id="PTHR21310:SF40">
    <property type="entry name" value="AMINOGLYCOSIDE PHOSPHOTRANSFERASE DOMAIN-CONTAINING PROTEIN-RELATED"/>
    <property type="match status" value="1"/>
</dbReference>
<proteinExistence type="predicted"/>
<evidence type="ECO:0000313" key="3">
    <source>
        <dbReference type="Proteomes" id="UP000056968"/>
    </source>
</evidence>
<dbReference type="Pfam" id="PF01636">
    <property type="entry name" value="APH"/>
    <property type="match status" value="1"/>
</dbReference>
<dbReference type="GO" id="GO:0016740">
    <property type="term" value="F:transferase activity"/>
    <property type="evidence" value="ECO:0007669"/>
    <property type="project" value="UniProtKB-KW"/>
</dbReference>
<dbReference type="RefSeq" id="WP_062066967.1">
    <property type="nucleotide sequence ID" value="NZ_CP013264.1"/>
</dbReference>
<dbReference type="KEGG" id="sbd:ATN00_17385"/>
<keyword evidence="2" id="KW-0808">Transferase</keyword>
<dbReference type="SUPFAM" id="SSF56112">
    <property type="entry name" value="Protein kinase-like (PK-like)"/>
    <property type="match status" value="1"/>
</dbReference>
<dbReference type="InterPro" id="IPR011009">
    <property type="entry name" value="Kinase-like_dom_sf"/>
</dbReference>
<dbReference type="AlphaFoldDB" id="A0A0S3F2A8"/>
<sequence length="376" mass="41467">MELLTPDRIKTQLQNWLTSEKPDWRDIQVHPLDVTLGAGFSADIFFVDVDYVDPAGAQSQTLVVRRQPMDLEVVFGSSLALQGKMMAALDARGDLPVPPWIGMHLDPDILGLPFLVMGKVEGECAKQKPNYNLEGWLVDMTPEQRRQTFTNAINAFASLAKIDWRDGFEFLVQPQNGKPGLDQYVGALEAWHKAAGRGRTMPIVDAAMAYVRANMPADADVNVLWGDPTPSNVMFAADGSVNALIDWELAALGPAELDLAWWLYFDDLFGRRFGVTRLDGLPSKDETIAIWEAASGQKAEHLDYYDIVAALRMALVAVGAFDRQVGIGNIPATNKSLNDNFMTLYLAEKMGLPIPELGPDFVAFMKNLTPVEEKAA</sequence>
<dbReference type="Gene3D" id="3.90.1200.10">
    <property type="match status" value="1"/>
</dbReference>
<gene>
    <name evidence="2" type="ORF">ATN00_17385</name>
</gene>
<dbReference type="CDD" id="cd05154">
    <property type="entry name" value="ACAD10_11_N-like"/>
    <property type="match status" value="1"/>
</dbReference>
<name>A0A0S3F2A8_9SPHN</name>
<reference evidence="2 3" key="1">
    <citation type="submission" date="2015-11" db="EMBL/GenBank/DDBJ databases">
        <title>A Two-component Flavoprotein Monooxygenase System MeaXY Responsible for para-Hydroxylation of 2-Methyl-6-ethylaniline and 2,6-Diethylaniline in Sphingobium baderi DE-13.</title>
        <authorList>
            <person name="Cheng M."/>
            <person name="Meng Q."/>
            <person name="Yang Y."/>
            <person name="Chu C."/>
            <person name="Yan X."/>
            <person name="He J."/>
            <person name="Li S."/>
        </authorList>
    </citation>
    <scope>NUCLEOTIDE SEQUENCE [LARGE SCALE GENOMIC DNA]</scope>
    <source>
        <strain evidence="2 3">DE-13</strain>
    </source>
</reference>
<evidence type="ECO:0000313" key="2">
    <source>
        <dbReference type="EMBL" id="ALR21804.1"/>
    </source>
</evidence>
<dbReference type="OrthoDB" id="3806873at2"/>
<keyword evidence="3" id="KW-1185">Reference proteome</keyword>
<dbReference type="STRING" id="1332080.ATN00_17385"/>
<accession>A0A0S3F2A8</accession>
<dbReference type="InterPro" id="IPR041726">
    <property type="entry name" value="ACAD10_11_N"/>
</dbReference>
<organism evidence="2 3">
    <name type="scientific">Sphingobium baderi</name>
    <dbReference type="NCBI Taxonomy" id="1332080"/>
    <lineage>
        <taxon>Bacteria</taxon>
        <taxon>Pseudomonadati</taxon>
        <taxon>Pseudomonadota</taxon>
        <taxon>Alphaproteobacteria</taxon>
        <taxon>Sphingomonadales</taxon>
        <taxon>Sphingomonadaceae</taxon>
        <taxon>Sphingobium</taxon>
    </lineage>
</organism>
<protein>
    <submittedName>
        <fullName evidence="2">Phosphotransferase</fullName>
    </submittedName>
</protein>
<dbReference type="EMBL" id="CP013264">
    <property type="protein sequence ID" value="ALR21804.1"/>
    <property type="molecule type" value="Genomic_DNA"/>
</dbReference>
<dbReference type="InterPro" id="IPR051678">
    <property type="entry name" value="AGP_Transferase"/>
</dbReference>
<dbReference type="PANTHER" id="PTHR21310">
    <property type="entry name" value="AMINOGLYCOSIDE PHOSPHOTRANSFERASE-RELATED-RELATED"/>
    <property type="match status" value="1"/>
</dbReference>
<dbReference type="Gene3D" id="3.30.200.20">
    <property type="entry name" value="Phosphorylase Kinase, domain 1"/>
    <property type="match status" value="1"/>
</dbReference>